<keyword evidence="3" id="KW-1185">Reference proteome</keyword>
<evidence type="ECO:0000313" key="3">
    <source>
        <dbReference type="Proteomes" id="UP001472677"/>
    </source>
</evidence>
<dbReference type="Proteomes" id="UP001472677">
    <property type="component" value="Unassembled WGS sequence"/>
</dbReference>
<feature type="region of interest" description="Disordered" evidence="1">
    <location>
        <begin position="24"/>
        <end position="94"/>
    </location>
</feature>
<evidence type="ECO:0000313" key="2">
    <source>
        <dbReference type="EMBL" id="KAK8565429.1"/>
    </source>
</evidence>
<organism evidence="2 3">
    <name type="scientific">Hibiscus sabdariffa</name>
    <name type="common">roselle</name>
    <dbReference type="NCBI Taxonomy" id="183260"/>
    <lineage>
        <taxon>Eukaryota</taxon>
        <taxon>Viridiplantae</taxon>
        <taxon>Streptophyta</taxon>
        <taxon>Embryophyta</taxon>
        <taxon>Tracheophyta</taxon>
        <taxon>Spermatophyta</taxon>
        <taxon>Magnoliopsida</taxon>
        <taxon>eudicotyledons</taxon>
        <taxon>Gunneridae</taxon>
        <taxon>Pentapetalae</taxon>
        <taxon>rosids</taxon>
        <taxon>malvids</taxon>
        <taxon>Malvales</taxon>
        <taxon>Malvaceae</taxon>
        <taxon>Malvoideae</taxon>
        <taxon>Hibiscus</taxon>
    </lineage>
</organism>
<gene>
    <name evidence="2" type="ORF">V6N12_058991</name>
</gene>
<feature type="compositionally biased region" description="Basic and acidic residues" evidence="1">
    <location>
        <begin position="82"/>
        <end position="94"/>
    </location>
</feature>
<feature type="compositionally biased region" description="Low complexity" evidence="1">
    <location>
        <begin position="24"/>
        <end position="37"/>
    </location>
</feature>
<evidence type="ECO:0000256" key="1">
    <source>
        <dbReference type="SAM" id="MobiDB-lite"/>
    </source>
</evidence>
<comment type="caution">
    <text evidence="2">The sequence shown here is derived from an EMBL/GenBank/DDBJ whole genome shotgun (WGS) entry which is preliminary data.</text>
</comment>
<accession>A0ABR2EVR0</accession>
<reference evidence="2 3" key="1">
    <citation type="journal article" date="2024" name="G3 (Bethesda)">
        <title>Genome assembly of Hibiscus sabdariffa L. provides insights into metabolisms of medicinal natural products.</title>
        <authorList>
            <person name="Kim T."/>
        </authorList>
    </citation>
    <scope>NUCLEOTIDE SEQUENCE [LARGE SCALE GENOMIC DNA]</scope>
    <source>
        <strain evidence="2">TK-2024</strain>
        <tissue evidence="2">Old leaves</tissue>
    </source>
</reference>
<proteinExistence type="predicted"/>
<name>A0ABR2EVR0_9ROSI</name>
<sequence length="134" mass="15009">MEMNQRKIFRAIALAPAFTTIHRSSITSPPQQQTSLQHARTPPLPNTVKLASPHFPKPAGADQGAAIPIRFDYTTTTATPTEKPKKEEAKKPAKKYASFDEFIKETKKRIMSDDDDDDLDKVVVEFGKNPHFSD</sequence>
<protein>
    <submittedName>
        <fullName evidence="2">Uncharacterized protein</fullName>
    </submittedName>
</protein>
<dbReference type="EMBL" id="JBBPBM010000010">
    <property type="protein sequence ID" value="KAK8565429.1"/>
    <property type="molecule type" value="Genomic_DNA"/>
</dbReference>